<dbReference type="EMBL" id="AP017312">
    <property type="protein sequence ID" value="BAU28057.1"/>
    <property type="molecule type" value="Genomic_DNA"/>
</dbReference>
<dbReference type="KEGG" id="asoc:CB4_02231"/>
<keyword evidence="3" id="KW-1185">Reference proteome</keyword>
<protein>
    <submittedName>
        <fullName evidence="2">Phage shock protein PspA</fullName>
    </submittedName>
</protein>
<organism evidence="2 3">
    <name type="scientific">Aneurinibacillus soli</name>
    <dbReference type="NCBI Taxonomy" id="1500254"/>
    <lineage>
        <taxon>Bacteria</taxon>
        <taxon>Bacillati</taxon>
        <taxon>Bacillota</taxon>
        <taxon>Bacilli</taxon>
        <taxon>Bacillales</taxon>
        <taxon>Paenibacillaceae</taxon>
        <taxon>Aneurinibacillus group</taxon>
        <taxon>Aneurinibacillus</taxon>
    </lineage>
</organism>
<reference evidence="2 3" key="1">
    <citation type="submission" date="2015-12" db="EMBL/GenBank/DDBJ databases">
        <title>Genome sequence of Aneurinibacillus soli.</title>
        <authorList>
            <person name="Lee J.S."/>
            <person name="Lee K.C."/>
            <person name="Kim K.K."/>
            <person name="Lee B.W."/>
        </authorList>
    </citation>
    <scope>NUCLEOTIDE SEQUENCE [LARGE SCALE GENOMIC DNA]</scope>
    <source>
        <strain evidence="2 3">CB4</strain>
    </source>
</reference>
<dbReference type="OrthoDB" id="2366053at2"/>
<accession>A0A0U4WHC2</accession>
<evidence type="ECO:0000313" key="2">
    <source>
        <dbReference type="EMBL" id="BAU28057.1"/>
    </source>
</evidence>
<comment type="similarity">
    <text evidence="1">Belongs to the PspA/Vipp/IM30 family.</text>
</comment>
<sequence>MKNLFARIKHSIAADFHDALDKKEQKNPIALLNQYLRECEQEVEKVRTLVERQYRLNEEFTREYSHAHSMAEKRKHQAEVALGAGETKLYDFALQEQAQYEERAIRLQESQQQAARQLAELERRYEEMRHKLKDMYIKRMELMGRENVARAQHRISRVLEPGGQLEAPFTRFEEMEHYLDRIERQVNLSYNHHTIDARIAQLEKLAKKDEVSPIS</sequence>
<evidence type="ECO:0000313" key="3">
    <source>
        <dbReference type="Proteomes" id="UP000217696"/>
    </source>
</evidence>
<dbReference type="PANTHER" id="PTHR31088:SF6">
    <property type="entry name" value="PHAGE SHOCK PROTEIN A"/>
    <property type="match status" value="1"/>
</dbReference>
<evidence type="ECO:0000256" key="1">
    <source>
        <dbReference type="ARBA" id="ARBA00043985"/>
    </source>
</evidence>
<dbReference type="InterPro" id="IPR007157">
    <property type="entry name" value="PspA_VIPP1"/>
</dbReference>
<dbReference type="Proteomes" id="UP000217696">
    <property type="component" value="Chromosome"/>
</dbReference>
<name>A0A0U4WHC2_9BACL</name>
<dbReference type="PANTHER" id="PTHR31088">
    <property type="entry name" value="MEMBRANE-ASSOCIATED PROTEIN VIPP1, CHLOROPLASTIC"/>
    <property type="match status" value="1"/>
</dbReference>
<dbReference type="Pfam" id="PF04012">
    <property type="entry name" value="PspA_IM30"/>
    <property type="match status" value="1"/>
</dbReference>
<proteinExistence type="inferred from homology"/>
<dbReference type="AlphaFoldDB" id="A0A0U4WHC2"/>
<gene>
    <name evidence="2" type="ORF">CB4_02231</name>
</gene>
<dbReference type="RefSeq" id="WP_096465845.1">
    <property type="nucleotide sequence ID" value="NZ_AP017312.1"/>
</dbReference>